<reference evidence="7 8" key="1">
    <citation type="submission" date="2019-02" db="EMBL/GenBank/DDBJ databases">
        <title>Closed genome of Sporomusa termitida DSM 4440.</title>
        <authorList>
            <person name="Poehlein A."/>
            <person name="Daniel R."/>
        </authorList>
    </citation>
    <scope>NUCLEOTIDE SEQUENCE [LARGE SCALE GENOMIC DNA]</scope>
    <source>
        <strain evidence="7 8">DSM 4440</strain>
    </source>
</reference>
<dbReference type="AlphaFoldDB" id="A0A517DNT2"/>
<accession>A0A517DNT2</accession>
<gene>
    <name evidence="7" type="ORF">SPTER_02190</name>
</gene>
<dbReference type="GO" id="GO:0051287">
    <property type="term" value="F:NAD binding"/>
    <property type="evidence" value="ECO:0007669"/>
    <property type="project" value="InterPro"/>
</dbReference>
<dbReference type="SUPFAM" id="SSF52283">
    <property type="entry name" value="Formate/glycerate dehydrogenase catalytic domain-like"/>
    <property type="match status" value="1"/>
</dbReference>
<keyword evidence="8" id="KW-1185">Reference proteome</keyword>
<evidence type="ECO:0000313" key="7">
    <source>
        <dbReference type="EMBL" id="QDR78968.1"/>
    </source>
</evidence>
<evidence type="ECO:0000256" key="4">
    <source>
        <dbReference type="RuleBase" id="RU003719"/>
    </source>
</evidence>
<evidence type="ECO:0000313" key="8">
    <source>
        <dbReference type="Proteomes" id="UP000320776"/>
    </source>
</evidence>
<dbReference type="Pfam" id="PF02826">
    <property type="entry name" value="2-Hacid_dh_C"/>
    <property type="match status" value="1"/>
</dbReference>
<dbReference type="Pfam" id="PF00389">
    <property type="entry name" value="2-Hacid_dh"/>
    <property type="match status" value="1"/>
</dbReference>
<feature type="domain" description="D-isomer specific 2-hydroxyacid dehydrogenase catalytic" evidence="5">
    <location>
        <begin position="25"/>
        <end position="326"/>
    </location>
</feature>
<dbReference type="InterPro" id="IPR029753">
    <property type="entry name" value="D-isomer_DH_CS"/>
</dbReference>
<dbReference type="InterPro" id="IPR050418">
    <property type="entry name" value="D-iso_2-hydroxyacid_DH_PdxB"/>
</dbReference>
<dbReference type="EMBL" id="CP036259">
    <property type="protein sequence ID" value="QDR78968.1"/>
    <property type="molecule type" value="Genomic_DNA"/>
</dbReference>
<comment type="similarity">
    <text evidence="1 4">Belongs to the D-isomer specific 2-hydroxyacid dehydrogenase family.</text>
</comment>
<dbReference type="PROSITE" id="PS00671">
    <property type="entry name" value="D_2_HYDROXYACID_DH_3"/>
    <property type="match status" value="1"/>
</dbReference>
<dbReference type="GO" id="GO:0016616">
    <property type="term" value="F:oxidoreductase activity, acting on the CH-OH group of donors, NAD or NADP as acceptor"/>
    <property type="evidence" value="ECO:0007669"/>
    <property type="project" value="InterPro"/>
</dbReference>
<evidence type="ECO:0000256" key="2">
    <source>
        <dbReference type="ARBA" id="ARBA00023002"/>
    </source>
</evidence>
<keyword evidence="3" id="KW-0520">NAD</keyword>
<keyword evidence="2 4" id="KW-0560">Oxidoreductase</keyword>
<dbReference type="InterPro" id="IPR006139">
    <property type="entry name" value="D-isomer_2_OHA_DH_cat_dom"/>
</dbReference>
<feature type="domain" description="D-isomer specific 2-hydroxyacid dehydrogenase NAD-binding" evidence="6">
    <location>
        <begin position="108"/>
        <end position="294"/>
    </location>
</feature>
<dbReference type="EC" id="1.-.-.-" evidence="7"/>
<sequence>MAVIVSVMPKWRFDTSRVELPPHWDFQFINPATDAELINACRQADCLLVPASFPVINAAMLRQLSHLQLIQTVGAGYDLIDSMAAAELGIPVANVPGANAKSVAEFTVGLIIALQRQLCTADRETKAGHYAAIRQALLKTGLNEISGSVIGLVGLGAIGCQVARIMTFLGASVCYYSRSGSAAALVPELAITYKPLHELLAISNIVSVHVPLTADTRGLIGRYELGLMPAGSLLVNTARGEVIDQQALAAMLETGHLGGAAVDVVAPEPPPPDHPLLSLSPAARDRLLITPHIAGVTIGAFRDMLLGALENIGRVLAHTPPHNVVNGVAVKNKDYT</sequence>
<dbReference type="InterPro" id="IPR036291">
    <property type="entry name" value="NAD(P)-bd_dom_sf"/>
</dbReference>
<name>A0A517DNT2_9FIRM</name>
<evidence type="ECO:0000256" key="3">
    <source>
        <dbReference type="ARBA" id="ARBA00023027"/>
    </source>
</evidence>
<evidence type="ECO:0000256" key="1">
    <source>
        <dbReference type="ARBA" id="ARBA00005854"/>
    </source>
</evidence>
<dbReference type="KEGG" id="sted:SPTER_02190"/>
<dbReference type="Gene3D" id="3.40.50.720">
    <property type="entry name" value="NAD(P)-binding Rossmann-like Domain"/>
    <property type="match status" value="2"/>
</dbReference>
<dbReference type="PROSITE" id="PS00670">
    <property type="entry name" value="D_2_HYDROXYACID_DH_2"/>
    <property type="match status" value="1"/>
</dbReference>
<dbReference type="InterPro" id="IPR006140">
    <property type="entry name" value="D-isomer_DH_NAD-bd"/>
</dbReference>
<organism evidence="7 8">
    <name type="scientific">Sporomusa termitida</name>
    <dbReference type="NCBI Taxonomy" id="2377"/>
    <lineage>
        <taxon>Bacteria</taxon>
        <taxon>Bacillati</taxon>
        <taxon>Bacillota</taxon>
        <taxon>Negativicutes</taxon>
        <taxon>Selenomonadales</taxon>
        <taxon>Sporomusaceae</taxon>
        <taxon>Sporomusa</taxon>
    </lineage>
</organism>
<dbReference type="PANTHER" id="PTHR43761">
    <property type="entry name" value="D-ISOMER SPECIFIC 2-HYDROXYACID DEHYDROGENASE FAMILY PROTEIN (AFU_ORTHOLOGUE AFUA_1G13630)"/>
    <property type="match status" value="1"/>
</dbReference>
<dbReference type="Proteomes" id="UP000320776">
    <property type="component" value="Chromosome"/>
</dbReference>
<evidence type="ECO:0000259" key="6">
    <source>
        <dbReference type="Pfam" id="PF02826"/>
    </source>
</evidence>
<dbReference type="SUPFAM" id="SSF51735">
    <property type="entry name" value="NAD(P)-binding Rossmann-fold domains"/>
    <property type="match status" value="1"/>
</dbReference>
<protein>
    <submittedName>
        <fullName evidence="7">2-hydroxyacid dehydrogenase</fullName>
        <ecNumber evidence="7">1.-.-.-</ecNumber>
    </submittedName>
</protein>
<dbReference type="RefSeq" id="WP_144348673.1">
    <property type="nucleotide sequence ID" value="NZ_CP036259.1"/>
</dbReference>
<evidence type="ECO:0000259" key="5">
    <source>
        <dbReference type="Pfam" id="PF00389"/>
    </source>
</evidence>
<dbReference type="OrthoDB" id="9805416at2"/>
<dbReference type="PANTHER" id="PTHR43761:SF1">
    <property type="entry name" value="D-ISOMER SPECIFIC 2-HYDROXYACID DEHYDROGENASE CATALYTIC DOMAIN-CONTAINING PROTEIN-RELATED"/>
    <property type="match status" value="1"/>
</dbReference>
<proteinExistence type="inferred from homology"/>